<evidence type="ECO:0000313" key="6">
    <source>
        <dbReference type="EMBL" id="OGZ94367.1"/>
    </source>
</evidence>
<dbReference type="EMBL" id="MHQC01000037">
    <property type="protein sequence ID" value="OGZ94367.1"/>
    <property type="molecule type" value="Genomic_DNA"/>
</dbReference>
<dbReference type="Pfam" id="PF00831">
    <property type="entry name" value="Ribosomal_L29"/>
    <property type="match status" value="1"/>
</dbReference>
<dbReference type="HAMAP" id="MF_00374">
    <property type="entry name" value="Ribosomal_uL29"/>
    <property type="match status" value="1"/>
</dbReference>
<dbReference type="GO" id="GO:1990904">
    <property type="term" value="C:ribonucleoprotein complex"/>
    <property type="evidence" value="ECO:0007669"/>
    <property type="project" value="UniProtKB-KW"/>
</dbReference>
<dbReference type="InterPro" id="IPR036049">
    <property type="entry name" value="Ribosomal_uL29_sf"/>
</dbReference>
<gene>
    <name evidence="5" type="primary">rpmC</name>
    <name evidence="6" type="ORF">A2633_02050</name>
</gene>
<protein>
    <recommendedName>
        <fullName evidence="4 5">Large ribosomal subunit protein uL29</fullName>
    </recommendedName>
</protein>
<proteinExistence type="inferred from homology"/>
<keyword evidence="3 5" id="KW-0687">Ribonucleoprotein</keyword>
<evidence type="ECO:0000256" key="2">
    <source>
        <dbReference type="ARBA" id="ARBA00022980"/>
    </source>
</evidence>
<dbReference type="InterPro" id="IPR001854">
    <property type="entry name" value="Ribosomal_uL29"/>
</dbReference>
<dbReference type="AlphaFoldDB" id="A0A1G2K4M5"/>
<evidence type="ECO:0000256" key="5">
    <source>
        <dbReference type="HAMAP-Rule" id="MF_00374"/>
    </source>
</evidence>
<dbReference type="GO" id="GO:0005840">
    <property type="term" value="C:ribosome"/>
    <property type="evidence" value="ECO:0007669"/>
    <property type="project" value="UniProtKB-KW"/>
</dbReference>
<dbReference type="GO" id="GO:0006412">
    <property type="term" value="P:translation"/>
    <property type="evidence" value="ECO:0007669"/>
    <property type="project" value="UniProtKB-UniRule"/>
</dbReference>
<dbReference type="SUPFAM" id="SSF46561">
    <property type="entry name" value="Ribosomal protein L29 (L29p)"/>
    <property type="match status" value="1"/>
</dbReference>
<name>A0A1G2K4M5_9BACT</name>
<dbReference type="Gene3D" id="1.10.287.310">
    <property type="match status" value="1"/>
</dbReference>
<evidence type="ECO:0000256" key="3">
    <source>
        <dbReference type="ARBA" id="ARBA00023274"/>
    </source>
</evidence>
<dbReference type="Proteomes" id="UP000177152">
    <property type="component" value="Unassembled WGS sequence"/>
</dbReference>
<sequence>MKPSELRQQGITDLKALLGEKRKRLEELKFLSSRGKAKNVKEASAVKKDIARIKTIVKEAESNK</sequence>
<dbReference type="GO" id="GO:0003735">
    <property type="term" value="F:structural constituent of ribosome"/>
    <property type="evidence" value="ECO:0007669"/>
    <property type="project" value="InterPro"/>
</dbReference>
<evidence type="ECO:0000313" key="7">
    <source>
        <dbReference type="Proteomes" id="UP000177152"/>
    </source>
</evidence>
<dbReference type="NCBIfam" id="TIGR00012">
    <property type="entry name" value="L29"/>
    <property type="match status" value="1"/>
</dbReference>
<organism evidence="6 7">
    <name type="scientific">Candidatus Sungbacteria bacterium RIFCSPHIGHO2_01_FULL_47_32</name>
    <dbReference type="NCBI Taxonomy" id="1802264"/>
    <lineage>
        <taxon>Bacteria</taxon>
        <taxon>Candidatus Sungiibacteriota</taxon>
    </lineage>
</organism>
<reference evidence="6 7" key="1">
    <citation type="journal article" date="2016" name="Nat. Commun.">
        <title>Thousands of microbial genomes shed light on interconnected biogeochemical processes in an aquifer system.</title>
        <authorList>
            <person name="Anantharaman K."/>
            <person name="Brown C.T."/>
            <person name="Hug L.A."/>
            <person name="Sharon I."/>
            <person name="Castelle C.J."/>
            <person name="Probst A.J."/>
            <person name="Thomas B.C."/>
            <person name="Singh A."/>
            <person name="Wilkins M.J."/>
            <person name="Karaoz U."/>
            <person name="Brodie E.L."/>
            <person name="Williams K.H."/>
            <person name="Hubbard S.S."/>
            <person name="Banfield J.F."/>
        </authorList>
    </citation>
    <scope>NUCLEOTIDE SEQUENCE [LARGE SCALE GENOMIC DNA]</scope>
</reference>
<comment type="caution">
    <text evidence="6">The sequence shown here is derived from an EMBL/GenBank/DDBJ whole genome shotgun (WGS) entry which is preliminary data.</text>
</comment>
<comment type="similarity">
    <text evidence="1 5">Belongs to the universal ribosomal protein uL29 family.</text>
</comment>
<evidence type="ECO:0000256" key="1">
    <source>
        <dbReference type="ARBA" id="ARBA00009254"/>
    </source>
</evidence>
<accession>A0A1G2K4M5</accession>
<keyword evidence="2 5" id="KW-0689">Ribosomal protein</keyword>
<evidence type="ECO:0000256" key="4">
    <source>
        <dbReference type="ARBA" id="ARBA00035204"/>
    </source>
</evidence>